<dbReference type="Proteomes" id="UP000053593">
    <property type="component" value="Unassembled WGS sequence"/>
</dbReference>
<gene>
    <name evidence="1" type="ORF">GYMLUDRAFT_167740</name>
</gene>
<protein>
    <submittedName>
        <fullName evidence="1">Unplaced genomic scaffold GYMLUscaffold_27, whole genome shotgun sequence</fullName>
    </submittedName>
</protein>
<evidence type="ECO:0000313" key="2">
    <source>
        <dbReference type="Proteomes" id="UP000053593"/>
    </source>
</evidence>
<proteinExistence type="predicted"/>
<feature type="non-terminal residue" evidence="1">
    <location>
        <position position="1"/>
    </location>
</feature>
<dbReference type="OrthoDB" id="2961286at2759"/>
<evidence type="ECO:0000313" key="1">
    <source>
        <dbReference type="EMBL" id="KIK60531.1"/>
    </source>
</evidence>
<reference evidence="1 2" key="1">
    <citation type="submission" date="2014-04" db="EMBL/GenBank/DDBJ databases">
        <title>Evolutionary Origins and Diversification of the Mycorrhizal Mutualists.</title>
        <authorList>
            <consortium name="DOE Joint Genome Institute"/>
            <consortium name="Mycorrhizal Genomics Consortium"/>
            <person name="Kohler A."/>
            <person name="Kuo A."/>
            <person name="Nagy L.G."/>
            <person name="Floudas D."/>
            <person name="Copeland A."/>
            <person name="Barry K.W."/>
            <person name="Cichocki N."/>
            <person name="Veneault-Fourrey C."/>
            <person name="LaButti K."/>
            <person name="Lindquist E.A."/>
            <person name="Lipzen A."/>
            <person name="Lundell T."/>
            <person name="Morin E."/>
            <person name="Murat C."/>
            <person name="Riley R."/>
            <person name="Ohm R."/>
            <person name="Sun H."/>
            <person name="Tunlid A."/>
            <person name="Henrissat B."/>
            <person name="Grigoriev I.V."/>
            <person name="Hibbett D.S."/>
            <person name="Martin F."/>
        </authorList>
    </citation>
    <scope>NUCLEOTIDE SEQUENCE [LARGE SCALE GENOMIC DNA]</scope>
    <source>
        <strain evidence="1 2">FD-317 M1</strain>
    </source>
</reference>
<organism evidence="1 2">
    <name type="scientific">Collybiopsis luxurians FD-317 M1</name>
    <dbReference type="NCBI Taxonomy" id="944289"/>
    <lineage>
        <taxon>Eukaryota</taxon>
        <taxon>Fungi</taxon>
        <taxon>Dikarya</taxon>
        <taxon>Basidiomycota</taxon>
        <taxon>Agaricomycotina</taxon>
        <taxon>Agaricomycetes</taxon>
        <taxon>Agaricomycetidae</taxon>
        <taxon>Agaricales</taxon>
        <taxon>Marasmiineae</taxon>
        <taxon>Omphalotaceae</taxon>
        <taxon>Collybiopsis</taxon>
        <taxon>Collybiopsis luxurians</taxon>
    </lineage>
</organism>
<keyword evidence="2" id="KW-1185">Reference proteome</keyword>
<name>A0A0D0BXV3_9AGAR</name>
<accession>A0A0D0BXV3</accession>
<dbReference type="EMBL" id="KN834775">
    <property type="protein sequence ID" value="KIK60531.1"/>
    <property type="molecule type" value="Genomic_DNA"/>
</dbReference>
<dbReference type="AlphaFoldDB" id="A0A0D0BXV3"/>
<dbReference type="HOGENOM" id="CLU_146211_0_0_1"/>
<sequence length="89" mass="10236">TGSTMDLPARGTRNAPKTFKGKYTRVEGFIHHYEKLLSKYNITDNSDKCNGILEYVTLTVKTLILLTTEYQANDWKGLKKYLLKVYDAE</sequence>